<gene>
    <name evidence="2" type="ORF">EDC18_11021</name>
</gene>
<feature type="signal peptide" evidence="1">
    <location>
        <begin position="1"/>
        <end position="27"/>
    </location>
</feature>
<evidence type="ECO:0000313" key="3">
    <source>
        <dbReference type="Proteomes" id="UP000294902"/>
    </source>
</evidence>
<dbReference type="PROSITE" id="PS51257">
    <property type="entry name" value="PROKAR_LIPOPROTEIN"/>
    <property type="match status" value="1"/>
</dbReference>
<dbReference type="Proteomes" id="UP000294902">
    <property type="component" value="Unassembled WGS sequence"/>
</dbReference>
<name>A0A4R3MG98_9FIRM</name>
<evidence type="ECO:0000313" key="2">
    <source>
        <dbReference type="EMBL" id="TCT12947.1"/>
    </source>
</evidence>
<protein>
    <submittedName>
        <fullName evidence="2">Uncharacterized protein</fullName>
    </submittedName>
</protein>
<proteinExistence type="predicted"/>
<reference evidence="2 3" key="1">
    <citation type="submission" date="2019-03" db="EMBL/GenBank/DDBJ databases">
        <title>Genomic Encyclopedia of Type Strains, Phase IV (KMG-IV): sequencing the most valuable type-strain genomes for metagenomic binning, comparative biology and taxonomic classification.</title>
        <authorList>
            <person name="Goeker M."/>
        </authorList>
    </citation>
    <scope>NUCLEOTIDE SEQUENCE [LARGE SCALE GENOMIC DNA]</scope>
    <source>
        <strain evidence="2 3">DSM 24629</strain>
    </source>
</reference>
<sequence length="181" mass="20755">MKRKLFSSILLIILISSLFSCMTYASAGNTQASMDAEAFLEFFQIDESILFDTVSNAIESERSINNFKYFRLIQGFSRYVNPTFSSQRYLVGEGEPGTSIGIMVYSIRNENIVVQNQLRIQTIGASGLFNRMLFFNNIGDNNVLIAVRKNNETIYKRFVVNRKAEETKQRLEVLDIRLFSL</sequence>
<accession>A0A4R3MG98</accession>
<dbReference type="AlphaFoldDB" id="A0A4R3MG98"/>
<keyword evidence="3" id="KW-1185">Reference proteome</keyword>
<keyword evidence="1" id="KW-0732">Signal</keyword>
<comment type="caution">
    <text evidence="2">The sequence shown here is derived from an EMBL/GenBank/DDBJ whole genome shotgun (WGS) entry which is preliminary data.</text>
</comment>
<evidence type="ECO:0000256" key="1">
    <source>
        <dbReference type="SAM" id="SignalP"/>
    </source>
</evidence>
<dbReference type="RefSeq" id="WP_132253519.1">
    <property type="nucleotide sequence ID" value="NZ_SMAL01000010.1"/>
</dbReference>
<dbReference type="OrthoDB" id="2084132at2"/>
<dbReference type="EMBL" id="SMAL01000010">
    <property type="protein sequence ID" value="TCT12947.1"/>
    <property type="molecule type" value="Genomic_DNA"/>
</dbReference>
<feature type="chain" id="PRO_5020306651" evidence="1">
    <location>
        <begin position="28"/>
        <end position="181"/>
    </location>
</feature>
<organism evidence="2 3">
    <name type="scientific">Natranaerovirga pectinivora</name>
    <dbReference type="NCBI Taxonomy" id="682400"/>
    <lineage>
        <taxon>Bacteria</taxon>
        <taxon>Bacillati</taxon>
        <taxon>Bacillota</taxon>
        <taxon>Clostridia</taxon>
        <taxon>Lachnospirales</taxon>
        <taxon>Natranaerovirgaceae</taxon>
        <taxon>Natranaerovirga</taxon>
    </lineage>
</organism>